<organism evidence="4 6">
    <name type="scientific">Micromonospora musae</name>
    <dbReference type="NCBI Taxonomy" id="1894970"/>
    <lineage>
        <taxon>Bacteria</taxon>
        <taxon>Bacillati</taxon>
        <taxon>Actinomycetota</taxon>
        <taxon>Actinomycetes</taxon>
        <taxon>Micromonosporales</taxon>
        <taxon>Micromonosporaceae</taxon>
        <taxon>Micromonospora</taxon>
    </lineage>
</organism>
<evidence type="ECO:0000313" key="3">
    <source>
        <dbReference type="EMBL" id="RKN19851.1"/>
    </source>
</evidence>
<feature type="region of interest" description="Disordered" evidence="1">
    <location>
        <begin position="47"/>
        <end position="67"/>
    </location>
</feature>
<evidence type="ECO:0000259" key="2">
    <source>
        <dbReference type="Pfam" id="PF03551"/>
    </source>
</evidence>
<dbReference type="SUPFAM" id="SSF46785">
    <property type="entry name" value="Winged helix' DNA-binding domain"/>
    <property type="match status" value="1"/>
</dbReference>
<dbReference type="Proteomes" id="UP000271548">
    <property type="component" value="Unassembled WGS sequence"/>
</dbReference>
<feature type="domain" description="Transcription regulator PadR N-terminal" evidence="2">
    <location>
        <begin position="75"/>
        <end position="145"/>
    </location>
</feature>
<comment type="caution">
    <text evidence="4">The sequence shown here is derived from an EMBL/GenBank/DDBJ whole genome shotgun (WGS) entry which is preliminary data.</text>
</comment>
<dbReference type="InterPro" id="IPR036388">
    <property type="entry name" value="WH-like_DNA-bd_sf"/>
</dbReference>
<accession>A0A3A9XUB0</accession>
<dbReference type="PANTHER" id="PTHR43252">
    <property type="entry name" value="TRANSCRIPTIONAL REGULATOR YQJI"/>
    <property type="match status" value="1"/>
</dbReference>
<keyword evidence="5" id="KW-1185">Reference proteome</keyword>
<dbReference type="InterPro" id="IPR036390">
    <property type="entry name" value="WH_DNA-bd_sf"/>
</dbReference>
<dbReference type="OrthoDB" id="1683430at2"/>
<sequence length="212" mass="23279">MRFHRGHHVMHEAMHEAMHGAMHGAVHGAMREVRMRGGGFGFPPVPPMPHGHGGGHGWGGRGRGRRRRPNVRAAVLALLTERPMHGYEMIQEIDSRTGGAWRPSPGSIYPTLQLLEDEGVIAAAEDSGGGRKRFTVTEAGRAEATEAAENPPWSELAQDTVNSWHDIRDAGGQAMQALRQVMMTGTDDQRERAAQVLDETRRKLYAILAESD</sequence>
<dbReference type="PANTHER" id="PTHR43252:SF2">
    <property type="entry name" value="TRANSCRIPTION REGULATOR, PADR-LIKE FAMILY"/>
    <property type="match status" value="1"/>
</dbReference>
<dbReference type="EMBL" id="RAZT01000013">
    <property type="protein sequence ID" value="RKN28808.1"/>
    <property type="molecule type" value="Genomic_DNA"/>
</dbReference>
<name>A0A3A9XUB0_9ACTN</name>
<feature type="compositionally biased region" description="Gly residues" evidence="1">
    <location>
        <begin position="51"/>
        <end position="61"/>
    </location>
</feature>
<evidence type="ECO:0000313" key="4">
    <source>
        <dbReference type="EMBL" id="RKN28808.1"/>
    </source>
</evidence>
<protein>
    <submittedName>
        <fullName evidence="4">PadR family transcriptional regulator</fullName>
    </submittedName>
</protein>
<reference evidence="5 6" key="1">
    <citation type="submission" date="2018-09" db="EMBL/GenBank/DDBJ databases">
        <title>Micromonospora sp. nov. MS1-9, isolated from a root of Musa sp.</title>
        <authorList>
            <person name="Kuncharoen N."/>
            <person name="Kudo T."/>
            <person name="Ohkuma M."/>
            <person name="Yuki M."/>
            <person name="Tanasupawat S."/>
        </authorList>
    </citation>
    <scope>NUCLEOTIDE SEQUENCE [LARGE SCALE GENOMIC DNA]</scope>
    <source>
        <strain evidence="4 6">MS1-9</strain>
        <strain evidence="3 5">NGC1-4</strain>
    </source>
</reference>
<dbReference type="AlphaFoldDB" id="A0A3A9XUB0"/>
<dbReference type="Pfam" id="PF03551">
    <property type="entry name" value="PadR"/>
    <property type="match status" value="1"/>
</dbReference>
<dbReference type="Proteomes" id="UP000275865">
    <property type="component" value="Unassembled WGS sequence"/>
</dbReference>
<dbReference type="InterPro" id="IPR005149">
    <property type="entry name" value="Tscrpt_reg_PadR_N"/>
</dbReference>
<gene>
    <name evidence="4" type="ORF">D7044_24375</name>
    <name evidence="3" type="ORF">D7147_13055</name>
</gene>
<evidence type="ECO:0000313" key="6">
    <source>
        <dbReference type="Proteomes" id="UP000275865"/>
    </source>
</evidence>
<dbReference type="EMBL" id="RAZS01000004">
    <property type="protein sequence ID" value="RKN19851.1"/>
    <property type="molecule type" value="Genomic_DNA"/>
</dbReference>
<dbReference type="Gene3D" id="1.10.10.10">
    <property type="entry name" value="Winged helix-like DNA-binding domain superfamily/Winged helix DNA-binding domain"/>
    <property type="match status" value="1"/>
</dbReference>
<evidence type="ECO:0000256" key="1">
    <source>
        <dbReference type="SAM" id="MobiDB-lite"/>
    </source>
</evidence>
<proteinExistence type="predicted"/>
<evidence type="ECO:0000313" key="5">
    <source>
        <dbReference type="Proteomes" id="UP000271548"/>
    </source>
</evidence>